<feature type="region of interest" description="Disordered" evidence="2">
    <location>
        <begin position="955"/>
        <end position="981"/>
    </location>
</feature>
<feature type="region of interest" description="Disordered" evidence="2">
    <location>
        <begin position="1556"/>
        <end position="1593"/>
    </location>
</feature>
<feature type="region of interest" description="Disordered" evidence="2">
    <location>
        <begin position="175"/>
        <end position="196"/>
    </location>
</feature>
<keyword evidence="4" id="KW-1185">Reference proteome</keyword>
<feature type="domain" description="C3H1-type" evidence="3">
    <location>
        <begin position="2038"/>
        <end position="2066"/>
    </location>
</feature>
<evidence type="ECO:0000313" key="5">
    <source>
        <dbReference type="RefSeq" id="XP_071923827.1"/>
    </source>
</evidence>
<sequence>MEVPPFHHHRYVPPPSNFSESPNFYHHPQSHHRLPAPAQQHHHQHHQQPPPLPHLPPPSAPQHHRPHLRPQLPPPPPLPTPPQSQFKFRPRHHAIDPVPSPSPGPAPSGQFSNFIPPHLLNQPARPPLSPHRVPSNHQYDHRHRNPSFYNENSRFSDPWLDLPAPARAPVEPDFRYQPQQQRRPLSPLPPRTDSYVMRDFDGSARYRDDGISEGFRNAANPEIPLWGEWKERDFEVVDDGNDYRYHSGHPGFERNISPGFERGIDRINRDIVAADSRDICISQSPSRNFSLNVGNYESYNDRADDLRWAYSRLEKDHEHVEDDRVSLASYGVRRELFDSCYDDDDRLSSDRVEEELYSRSLRKKQVQKKSALLRIQLGKGNNRNNNRNKSHDNSRYSRAYYDDSKLSFGGSFKGKEKDDFVHPDWKTEGQREKSPVELDVSFKSNALVAKAIKATSSPMAEPDKSLAPRNRKLKKINSNDGQGIKMSENSVKAASFASELDASSFSDKDHKESSDKIISFKPDTSTGGLDSLLSSDKRGKGSAEKVIVVKTDNSAPGLDFPSGSGKDLEVLTEETSVCDCRTDVVEENNAGNESLALVCSDQGVKRVAPDGVHLQRARKKKTVRVSIQNETTNVDNSSTSSQSAASDLDEGVTLLRDSTSSAGLDATNDVLSPSLTNDLAVEEVNNSSENVVSDIKEDGVGISPSQKIPSQFSALLSVSLNPGDTDLHGGSRNEDKVVDNELFGLNSDKDLIESQNTFVPSCMGDPDAAVELPCLNGSLLVENDLLREDILSVHSNVSLSTLKENEVHDGQIDASTSTLNACSASTLCKSPGSMPIAHKGYIDTGSEEFVPLQVNVSHENDNDRDSPHPNLLVTDVGILGPSKIEKPTTCEVAENHDLYDNSLNCPASSKSFFSDPLGKSAASDTCLLEDSGKQSIAGCATSLPLNAPRERFPRSMVSHSPKVGRKRKARDDQPGIHDKLTSEADGFIASALDDGDRSSTLWVAKNLVSAEEEIGLGNGSNGVETGCPEEGPPEFNPSVQSGKKRKGFSLTLPSPALSEISQDPKDATQPGCLSDAEEHTIQPEDRVDLSSSCDTAFAGVTPYSEASVILLREDVTAGESYQSPGGGTRGHSAILENEMPSPAKLEADKNDNASSSLSASALQIADDTLSGSGEGNFIRSDMNEKQCFGDADHANHLILEETLAARGNTSLCSDLGGVSASSSTDRQMDSVPDTLSCMGSPEDVISSISTGMLNDGTRLSNLSEIIEGKDPISNKNLISGGDMIPLSVKPPSHTSKRGTKLGDAVPLDLAVDIKAPSLLSRKTFKVTQDSNPLPKKSSLTTNVPNSSFIGNFSGPTSIKYPSASKVSPFNHVARPRTWHRTLSSSPSIKYPSASKVSPFNHVARPRTWHRTLSSSPSVVGQKPHGNCIQPQTNNKKEVAKVQSSYVRRGNSLVRKPSPVVATPQGVKASRSSIGHLDSGIHDMRKGGGSENTTRVVDPPGSASLDASNACPVRPKTPPLISSVKLLDCLAPNPGDLTFSLLADQPINKCPFETPCKSSEHMNTGRSSQDEAKSSFNGCQTGVGKDSDCQNNADESSNGKKILYVKRKSNQLVAASDSDDISLHSAEKAQVLSSGGYYKRRKNQLIRTSLEEGVRQRVVPDKILSLQQQDAQKNIQTRCSNKRLPAGKIWLPLLTLAGFMKKKFSLVWTLCGTMSSKKDGSSERWQRVLPYLFPWRRATYWTNFMHSLSSVPIDSAASTVGQKLLLSRKRDAIYKKSISGFSLRRSKVLSVGGRSLKWSKSIERKSRKANEDATLAVVAAEKRKRARNGAVFTLSKSRNYVSRERIFRIGSERYRMDPTRKTLQRISDERPSYSDDPTENKRKKFYVPRRLLIGSDEYIRIGNGNQLVRDPKRRIRILANEKVRWSLHTARLRLARKKKYCQFFTRFGKCNKDDKKCPYIHDPSKIAVCTKFLNGSCSNPDCKLTHQVIPERMQDCSYFLQGLCSNESCPYRHVNVNPNSPICEGFLRGYCADGNECQKKHTYVCPAFEATGDCPQGPKCKLHHPKKKRKGMKRKAASVQKNARGRYFGAKPPDIAVSKAAVSEIISGKGDDIFAQDGKFSDYISLDVSIEEMERSFELRSEPTYYNEEPSHMEEAEVDELIKPVRIMNKNLITASSPAVNSSSDMTTSYVSEESLL</sequence>
<feature type="region of interest" description="Disordered" evidence="2">
    <location>
        <begin position="1"/>
        <end position="150"/>
    </location>
</feature>
<dbReference type="Proteomes" id="UP001652660">
    <property type="component" value="Chromosome 10e"/>
</dbReference>
<evidence type="ECO:0000259" key="3">
    <source>
        <dbReference type="PROSITE" id="PS50103"/>
    </source>
</evidence>
<feature type="domain" description="C3H1-type" evidence="3">
    <location>
        <begin position="1934"/>
        <end position="1963"/>
    </location>
</feature>
<organism evidence="4 5">
    <name type="scientific">Coffea arabica</name>
    <name type="common">Arabian coffee</name>
    <dbReference type="NCBI Taxonomy" id="13443"/>
    <lineage>
        <taxon>Eukaryota</taxon>
        <taxon>Viridiplantae</taxon>
        <taxon>Streptophyta</taxon>
        <taxon>Embryophyta</taxon>
        <taxon>Tracheophyta</taxon>
        <taxon>Spermatophyta</taxon>
        <taxon>Magnoliopsida</taxon>
        <taxon>eudicotyledons</taxon>
        <taxon>Gunneridae</taxon>
        <taxon>Pentapetalae</taxon>
        <taxon>asterids</taxon>
        <taxon>lamiids</taxon>
        <taxon>Gentianales</taxon>
        <taxon>Rubiaceae</taxon>
        <taxon>Ixoroideae</taxon>
        <taxon>Gardenieae complex</taxon>
        <taxon>Bertiereae - Coffeeae clade</taxon>
        <taxon>Coffeeae</taxon>
        <taxon>Coffea</taxon>
    </lineage>
</organism>
<dbReference type="Gene3D" id="4.10.1000.10">
    <property type="entry name" value="Zinc finger, CCCH-type"/>
    <property type="match status" value="2"/>
</dbReference>
<keyword evidence="1" id="KW-0862">Zinc</keyword>
<feature type="region of interest" description="Disordered" evidence="2">
    <location>
        <begin position="1456"/>
        <end position="1509"/>
    </location>
</feature>
<evidence type="ECO:0000256" key="2">
    <source>
        <dbReference type="SAM" id="MobiDB-lite"/>
    </source>
</evidence>
<feature type="compositionally biased region" description="Low complexity" evidence="2">
    <location>
        <begin position="175"/>
        <end position="185"/>
    </location>
</feature>
<feature type="compositionally biased region" description="Basic residues" evidence="2">
    <location>
        <begin position="1"/>
        <end position="11"/>
    </location>
</feature>
<feature type="compositionally biased region" description="Pro residues" evidence="2">
    <location>
        <begin position="48"/>
        <end position="60"/>
    </location>
</feature>
<dbReference type="InterPro" id="IPR000571">
    <property type="entry name" value="Znf_CCCH"/>
</dbReference>
<dbReference type="PROSITE" id="PS50103">
    <property type="entry name" value="ZF_C3H1"/>
    <property type="match status" value="3"/>
</dbReference>
<feature type="compositionally biased region" description="Basic and acidic residues" evidence="2">
    <location>
        <begin position="506"/>
        <end position="515"/>
    </location>
</feature>
<keyword evidence="1" id="KW-0863">Zinc-finger</keyword>
<feature type="compositionally biased region" description="Basic and acidic residues" evidence="2">
    <location>
        <begin position="1478"/>
        <end position="1487"/>
    </location>
</feature>
<feature type="zinc finger region" description="C3H1-type" evidence="1">
    <location>
        <begin position="1989"/>
        <end position="2015"/>
    </location>
</feature>
<feature type="region of interest" description="Disordered" evidence="2">
    <location>
        <begin position="1412"/>
        <end position="1435"/>
    </location>
</feature>
<feature type="domain" description="C3H1-type" evidence="3">
    <location>
        <begin position="1989"/>
        <end position="2015"/>
    </location>
</feature>
<evidence type="ECO:0000256" key="1">
    <source>
        <dbReference type="PROSITE-ProRule" id="PRU00723"/>
    </source>
</evidence>
<gene>
    <name evidence="5" type="primary">LOC140015353</name>
</gene>
<dbReference type="PANTHER" id="PTHR46156">
    <property type="entry name" value="CCCH ZINGC FINGER"/>
    <property type="match status" value="1"/>
</dbReference>
<feature type="region of interest" description="Disordered" evidence="2">
    <location>
        <begin position="1015"/>
        <end position="1073"/>
    </location>
</feature>
<dbReference type="SMART" id="SM00356">
    <property type="entry name" value="ZnF_C3H1"/>
    <property type="match status" value="5"/>
</dbReference>
<feature type="compositionally biased region" description="Basic and acidic residues" evidence="2">
    <location>
        <begin position="969"/>
        <end position="981"/>
    </location>
</feature>
<feature type="region of interest" description="Disordered" evidence="2">
    <location>
        <begin position="628"/>
        <end position="648"/>
    </location>
</feature>
<dbReference type="GeneID" id="140015353"/>
<feature type="region of interest" description="Disordered" evidence="2">
    <location>
        <begin position="2176"/>
        <end position="2196"/>
    </location>
</feature>
<feature type="compositionally biased region" description="Pro residues" evidence="2">
    <location>
        <begin position="71"/>
        <end position="82"/>
    </location>
</feature>
<dbReference type="RefSeq" id="XP_071923827.1">
    <property type="nucleotide sequence ID" value="XM_072067726.1"/>
</dbReference>
<name>A0ABM4VWC4_COFAR</name>
<reference evidence="5" key="1">
    <citation type="submission" date="2025-08" db="UniProtKB">
        <authorList>
            <consortium name="RefSeq"/>
        </authorList>
    </citation>
    <scope>IDENTIFICATION</scope>
    <source>
        <tissue evidence="5">Leaves</tissue>
    </source>
</reference>
<feature type="region of interest" description="Disordered" evidence="2">
    <location>
        <begin position="374"/>
        <end position="396"/>
    </location>
</feature>
<feature type="region of interest" description="Disordered" evidence="2">
    <location>
        <begin position="502"/>
        <end position="522"/>
    </location>
</feature>
<accession>A0ABM4VWC4</accession>
<feature type="compositionally biased region" description="Basic residues" evidence="2">
    <location>
        <begin position="28"/>
        <end position="46"/>
    </location>
</feature>
<proteinExistence type="predicted"/>
<feature type="compositionally biased region" description="Low complexity" evidence="2">
    <location>
        <begin position="378"/>
        <end position="387"/>
    </location>
</feature>
<dbReference type="PANTHER" id="PTHR46156:SF1">
    <property type="entry name" value="ZINC FINGER CCCH DOMAIN-CONTAINING PROTEIN 3"/>
    <property type="match status" value="1"/>
</dbReference>
<evidence type="ECO:0000313" key="4">
    <source>
        <dbReference type="Proteomes" id="UP001652660"/>
    </source>
</evidence>
<feature type="zinc finger region" description="C3H1-type" evidence="1">
    <location>
        <begin position="1934"/>
        <end position="1963"/>
    </location>
</feature>
<feature type="compositionally biased region" description="Low complexity" evidence="2">
    <location>
        <begin position="637"/>
        <end position="646"/>
    </location>
</feature>
<feature type="zinc finger region" description="C3H1-type" evidence="1">
    <location>
        <begin position="2038"/>
        <end position="2066"/>
    </location>
</feature>
<keyword evidence="1" id="KW-0479">Metal-binding</keyword>
<protein>
    <submittedName>
        <fullName evidence="5">Uncharacterized protein isoform X1</fullName>
    </submittedName>
</protein>